<sequence>MLTIFQKTLPVLLCNTKLRGSFSDPTIGHNTSATPKNVSERNSRSTERRTECVCGNTEDAITYIQCTGAGFSLRSPQNASNSVQQGLSRGQEKVHQWSKRRSHPQELQHEDARPSRRRSSHLLRKYKSEPVPEAEIEEYYVSFHRVSRSLRVIENARK</sequence>
<evidence type="ECO:0000313" key="2">
    <source>
        <dbReference type="EMBL" id="KAG8171914.1"/>
    </source>
</evidence>
<dbReference type="AlphaFoldDB" id="A0AAV6TJX4"/>
<gene>
    <name evidence="2" type="ORF">JTE90_020084</name>
</gene>
<accession>A0AAV6TJX4</accession>
<name>A0AAV6TJX4_9ARAC</name>
<organism evidence="2 3">
    <name type="scientific">Oedothorax gibbosus</name>
    <dbReference type="NCBI Taxonomy" id="931172"/>
    <lineage>
        <taxon>Eukaryota</taxon>
        <taxon>Metazoa</taxon>
        <taxon>Ecdysozoa</taxon>
        <taxon>Arthropoda</taxon>
        <taxon>Chelicerata</taxon>
        <taxon>Arachnida</taxon>
        <taxon>Araneae</taxon>
        <taxon>Araneomorphae</taxon>
        <taxon>Entelegynae</taxon>
        <taxon>Araneoidea</taxon>
        <taxon>Linyphiidae</taxon>
        <taxon>Erigoninae</taxon>
        <taxon>Oedothorax</taxon>
    </lineage>
</organism>
<dbReference type="EMBL" id="JAFNEN010003398">
    <property type="protein sequence ID" value="KAG8171914.1"/>
    <property type="molecule type" value="Genomic_DNA"/>
</dbReference>
<feature type="region of interest" description="Disordered" evidence="1">
    <location>
        <begin position="73"/>
        <end position="122"/>
    </location>
</feature>
<feature type="compositionally biased region" description="Basic and acidic residues" evidence="1">
    <location>
        <begin position="38"/>
        <end position="50"/>
    </location>
</feature>
<protein>
    <submittedName>
        <fullName evidence="2">Uncharacterized protein</fullName>
    </submittedName>
</protein>
<reference evidence="2 3" key="1">
    <citation type="journal article" date="2022" name="Nat. Ecol. Evol.">
        <title>A masculinizing supergene underlies an exaggerated male reproductive morph in a spider.</title>
        <authorList>
            <person name="Hendrickx F."/>
            <person name="De Corte Z."/>
            <person name="Sonet G."/>
            <person name="Van Belleghem S.M."/>
            <person name="Kostlbacher S."/>
            <person name="Vangestel C."/>
        </authorList>
    </citation>
    <scope>NUCLEOTIDE SEQUENCE [LARGE SCALE GENOMIC DNA]</scope>
    <source>
        <strain evidence="2">W744_W776</strain>
    </source>
</reference>
<comment type="caution">
    <text evidence="2">The sequence shown here is derived from an EMBL/GenBank/DDBJ whole genome shotgun (WGS) entry which is preliminary data.</text>
</comment>
<proteinExistence type="predicted"/>
<keyword evidence="3" id="KW-1185">Reference proteome</keyword>
<feature type="compositionally biased region" description="Basic and acidic residues" evidence="1">
    <location>
        <begin position="103"/>
        <end position="114"/>
    </location>
</feature>
<evidence type="ECO:0000256" key="1">
    <source>
        <dbReference type="SAM" id="MobiDB-lite"/>
    </source>
</evidence>
<evidence type="ECO:0000313" key="3">
    <source>
        <dbReference type="Proteomes" id="UP000827092"/>
    </source>
</evidence>
<feature type="compositionally biased region" description="Polar residues" evidence="1">
    <location>
        <begin position="74"/>
        <end position="88"/>
    </location>
</feature>
<dbReference type="Proteomes" id="UP000827092">
    <property type="component" value="Unassembled WGS sequence"/>
</dbReference>
<feature type="region of interest" description="Disordered" evidence="1">
    <location>
        <begin position="23"/>
        <end position="50"/>
    </location>
</feature>
<feature type="compositionally biased region" description="Polar residues" evidence="1">
    <location>
        <begin position="28"/>
        <end position="37"/>
    </location>
</feature>